<organism evidence="3 4">
    <name type="scientific">Stieleria varia</name>
    <dbReference type="NCBI Taxonomy" id="2528005"/>
    <lineage>
        <taxon>Bacteria</taxon>
        <taxon>Pseudomonadati</taxon>
        <taxon>Planctomycetota</taxon>
        <taxon>Planctomycetia</taxon>
        <taxon>Pirellulales</taxon>
        <taxon>Pirellulaceae</taxon>
        <taxon>Stieleria</taxon>
    </lineage>
</organism>
<evidence type="ECO:0000313" key="3">
    <source>
        <dbReference type="EMBL" id="TWU02776.1"/>
    </source>
</evidence>
<evidence type="ECO:0000256" key="1">
    <source>
        <dbReference type="SAM" id="MobiDB-lite"/>
    </source>
</evidence>
<dbReference type="Pfam" id="PF00501">
    <property type="entry name" value="AMP-binding"/>
    <property type="match status" value="1"/>
</dbReference>
<evidence type="ECO:0000259" key="2">
    <source>
        <dbReference type="SMART" id="SM00563"/>
    </source>
</evidence>
<proteinExistence type="predicted"/>
<feature type="region of interest" description="Disordered" evidence="1">
    <location>
        <begin position="552"/>
        <end position="577"/>
    </location>
</feature>
<feature type="domain" description="Phospholipid/glycerol acyltransferase" evidence="2">
    <location>
        <begin position="56"/>
        <end position="169"/>
    </location>
</feature>
<protein>
    <submittedName>
        <fullName evidence="3">Bifunctional protein Aas</fullName>
    </submittedName>
</protein>
<dbReference type="OrthoDB" id="9757771at2"/>
<dbReference type="SUPFAM" id="SSF56801">
    <property type="entry name" value="Acetyl-CoA synthetase-like"/>
    <property type="match status" value="1"/>
</dbReference>
<name>A0A5C6AUP2_9BACT</name>
<dbReference type="InterPro" id="IPR000873">
    <property type="entry name" value="AMP-dep_synth/lig_dom"/>
</dbReference>
<keyword evidence="4" id="KW-1185">Reference proteome</keyword>
<reference evidence="3 4" key="1">
    <citation type="submission" date="2019-02" db="EMBL/GenBank/DDBJ databases">
        <title>Deep-cultivation of Planctomycetes and their phenomic and genomic characterization uncovers novel biology.</title>
        <authorList>
            <person name="Wiegand S."/>
            <person name="Jogler M."/>
            <person name="Boedeker C."/>
            <person name="Pinto D."/>
            <person name="Vollmers J."/>
            <person name="Rivas-Marin E."/>
            <person name="Kohn T."/>
            <person name="Peeters S.H."/>
            <person name="Heuer A."/>
            <person name="Rast P."/>
            <person name="Oberbeckmann S."/>
            <person name="Bunk B."/>
            <person name="Jeske O."/>
            <person name="Meyerdierks A."/>
            <person name="Storesund J.E."/>
            <person name="Kallscheuer N."/>
            <person name="Luecker S."/>
            <person name="Lage O.M."/>
            <person name="Pohl T."/>
            <person name="Merkel B.J."/>
            <person name="Hornburger P."/>
            <person name="Mueller R.-W."/>
            <person name="Bruemmer F."/>
            <person name="Labrenz M."/>
            <person name="Spormann A.M."/>
            <person name="Op Den Camp H."/>
            <person name="Overmann J."/>
            <person name="Amann R."/>
            <person name="Jetten M.S.M."/>
            <person name="Mascher T."/>
            <person name="Medema M.H."/>
            <person name="Devos D.P."/>
            <person name="Kaster A.-K."/>
            <person name="Ovreas L."/>
            <person name="Rohde M."/>
            <person name="Galperin M.Y."/>
            <person name="Jogler C."/>
        </authorList>
    </citation>
    <scope>NUCLEOTIDE SEQUENCE [LARGE SCALE GENOMIC DNA]</scope>
    <source>
        <strain evidence="3 4">Pla52n</strain>
    </source>
</reference>
<dbReference type="GO" id="GO:0016746">
    <property type="term" value="F:acyltransferase activity"/>
    <property type="evidence" value="ECO:0007669"/>
    <property type="project" value="InterPro"/>
</dbReference>
<dbReference type="Gene3D" id="3.30.300.30">
    <property type="match status" value="1"/>
</dbReference>
<dbReference type="InterPro" id="IPR042099">
    <property type="entry name" value="ANL_N_sf"/>
</dbReference>
<sequence length="757" mass="83069">MIWYVLGGLAAIVLCLIVLAIVSPRKFMRVVMRPMLAMAYRKRVVGVENLPAEGGCLLVSNHVSFIDGILILWMLPRNVRFVVDGGNFKGKILEWIAAAFDTIMMTASPKSIGRAIKGAREGLNNGDVIGVFAEGTITRNSQLQGFRPGLTKMIKGTDAPIVPVWLDGMWGSIFSFSEGKFFFKWPKKFRRKLTLYVGKPMPTDTPVDLVRSQVQDLGSQADIERRADLPNLASDVIRSWRENKSRLQVADSSGVEVRGREALIRALVLRRVLRREVLTGEDKFVGLLLPPSVGGVLANIALAFDRRVAANLNYTVSSEVINHCIADVGIKKVLTSEKFMSKVDLKVDAELVMLESIPSKVTKWDKLVSFVQAVCFPQWLLKRVLGLHRIDPDDILTVIFTSGSTGMPKGVLLSNANVSHNVEAIRRAVKLDHHDTILGVLPFFHSFGYSITLWGAQTLGPSGVYHFNPLDSRQVGKMAERYGVTVLLGTPTFLRGYLKRVEPKQFEKLDVVIVGAEKMPAELFDSFEKKFGVRPVEGYGATELSPLVSVNVPPSRSPARYQPDRVEGSVGRPMPGVSARVISPDTGEELPAGEDGMLLITGPNVMKGYANQAEKTAEAIHDGWYTTGDIAHVDDMGFLHITGRLSRFSKIGGEMVPHVRIEEALAGAMAEGEDDEEVRVCVTAVPCDKKGERIVVLHKETGKSIDALREHLKAEGLPNLFIPAADAFHVVPEIPMLGTGKLDLKAAKELAAKLESD</sequence>
<dbReference type="InterPro" id="IPR045851">
    <property type="entry name" value="AMP-bd_C_sf"/>
</dbReference>
<dbReference type="SMART" id="SM00563">
    <property type="entry name" value="PlsC"/>
    <property type="match status" value="1"/>
</dbReference>
<dbReference type="AlphaFoldDB" id="A0A5C6AUP2"/>
<dbReference type="InterPro" id="IPR002123">
    <property type="entry name" value="Plipid/glycerol_acylTrfase"/>
</dbReference>
<dbReference type="InterPro" id="IPR050237">
    <property type="entry name" value="ATP-dep_AMP-bd_enzyme"/>
</dbReference>
<dbReference type="PROSITE" id="PS00455">
    <property type="entry name" value="AMP_BINDING"/>
    <property type="match status" value="1"/>
</dbReference>
<dbReference type="CDD" id="cd07989">
    <property type="entry name" value="LPLAT_AGPAT-like"/>
    <property type="match status" value="1"/>
</dbReference>
<dbReference type="InterPro" id="IPR020845">
    <property type="entry name" value="AMP-binding_CS"/>
</dbReference>
<dbReference type="PANTHER" id="PTHR43767">
    <property type="entry name" value="LONG-CHAIN-FATTY-ACID--COA LIGASE"/>
    <property type="match status" value="1"/>
</dbReference>
<dbReference type="Gene3D" id="3.40.50.12780">
    <property type="entry name" value="N-terminal domain of ligase-like"/>
    <property type="match status" value="1"/>
</dbReference>
<accession>A0A5C6AUP2</accession>
<dbReference type="Pfam" id="PF01553">
    <property type="entry name" value="Acyltransferase"/>
    <property type="match status" value="1"/>
</dbReference>
<dbReference type="EMBL" id="SJPN01000004">
    <property type="protein sequence ID" value="TWU02776.1"/>
    <property type="molecule type" value="Genomic_DNA"/>
</dbReference>
<dbReference type="SUPFAM" id="SSF69593">
    <property type="entry name" value="Glycerol-3-phosphate (1)-acyltransferase"/>
    <property type="match status" value="1"/>
</dbReference>
<dbReference type="Proteomes" id="UP000320176">
    <property type="component" value="Unassembled WGS sequence"/>
</dbReference>
<dbReference type="PANTHER" id="PTHR43767:SF10">
    <property type="entry name" value="SURFACTIN SYNTHASE SUBUNIT 1"/>
    <property type="match status" value="1"/>
</dbReference>
<dbReference type="RefSeq" id="WP_146521040.1">
    <property type="nucleotide sequence ID" value="NZ_CP151726.1"/>
</dbReference>
<evidence type="ECO:0000313" key="4">
    <source>
        <dbReference type="Proteomes" id="UP000320176"/>
    </source>
</evidence>
<comment type="caution">
    <text evidence="3">The sequence shown here is derived from an EMBL/GenBank/DDBJ whole genome shotgun (WGS) entry which is preliminary data.</text>
</comment>
<gene>
    <name evidence="3" type="primary">aas</name>
    <name evidence="3" type="ORF">Pla52n_38350</name>
</gene>